<evidence type="ECO:0000313" key="1">
    <source>
        <dbReference type="EMBL" id="MCK8788270.1"/>
    </source>
</evidence>
<feature type="non-terminal residue" evidence="1">
    <location>
        <position position="1"/>
    </location>
</feature>
<dbReference type="AlphaFoldDB" id="A0A9X1YFR1"/>
<comment type="caution">
    <text evidence="1">The sequence shown here is derived from an EMBL/GenBank/DDBJ whole genome shotgun (WGS) entry which is preliminary data.</text>
</comment>
<dbReference type="InterPro" id="IPR013320">
    <property type="entry name" value="ConA-like_dom_sf"/>
</dbReference>
<evidence type="ECO:0000313" key="2">
    <source>
        <dbReference type="Proteomes" id="UP001139516"/>
    </source>
</evidence>
<dbReference type="SUPFAM" id="SSF49899">
    <property type="entry name" value="Concanavalin A-like lectins/glucanases"/>
    <property type="match status" value="1"/>
</dbReference>
<feature type="non-terminal residue" evidence="1">
    <location>
        <position position="384"/>
    </location>
</feature>
<sequence>VNAALNLDQLGQNPLYIGKRSGDTTSIDLCEVSLWTTQQAATTPTVALTGGETGIGVLWPLNAGLFGWTPMTTPPQIMRRVSPVVGRRIDLSDLKYVRKDRFTSVPAWRHQSGWPPRTVHANGMLDSTSNLFCHGYVTGSWDPSDMRVSGKTAAAWAGGSGYTPPPEAWPSVAWLHTEGCVIPNWSTMQYLEGGPLITLGTDATMPGGFLKMTPRLMTANEAACMPAAMMSNANAPKYLGPAFNTFPYGVRYGLHATRMRAPNIGPGWPAFWHLSDFQDSVNEIDTNDKFGLDYRTSNQGFIYRHTDGTTKDFGGEMPDMEWPNRWRWYATDLGPDFMIFYIGFGDDLSSAVCTQWRETPESYKTTTFYSIFDYTMTNNPSNDA</sequence>
<protein>
    <submittedName>
        <fullName evidence="1">Family 16 glycosylhydrolase</fullName>
    </submittedName>
</protein>
<accession>A0A9X1YFR1</accession>
<reference evidence="1" key="1">
    <citation type="submission" date="2022-04" db="EMBL/GenBank/DDBJ databases">
        <title>Roseomonas acroporae sp. nov., isolated from coral Acropora digitifera.</title>
        <authorList>
            <person name="Sun H."/>
        </authorList>
    </citation>
    <scope>NUCLEOTIDE SEQUENCE</scope>
    <source>
        <strain evidence="1">NAR14</strain>
    </source>
</reference>
<name>A0A9X1YFR1_9PROT</name>
<keyword evidence="2" id="KW-1185">Reference proteome</keyword>
<gene>
    <name evidence="1" type="ORF">M0638_28365</name>
</gene>
<organism evidence="1 2">
    <name type="scientific">Roseomonas acroporae</name>
    <dbReference type="NCBI Taxonomy" id="2937791"/>
    <lineage>
        <taxon>Bacteria</taxon>
        <taxon>Pseudomonadati</taxon>
        <taxon>Pseudomonadota</taxon>
        <taxon>Alphaproteobacteria</taxon>
        <taxon>Acetobacterales</taxon>
        <taxon>Roseomonadaceae</taxon>
        <taxon>Roseomonas</taxon>
    </lineage>
</organism>
<proteinExistence type="predicted"/>
<dbReference type="Proteomes" id="UP001139516">
    <property type="component" value="Unassembled WGS sequence"/>
</dbReference>
<dbReference type="EMBL" id="JALPRX010000251">
    <property type="protein sequence ID" value="MCK8788270.1"/>
    <property type="molecule type" value="Genomic_DNA"/>
</dbReference>
<dbReference type="RefSeq" id="WP_248670310.1">
    <property type="nucleotide sequence ID" value="NZ_JALPRX010000251.1"/>
</dbReference>
<dbReference type="Gene3D" id="2.60.120.200">
    <property type="match status" value="1"/>
</dbReference>